<keyword evidence="2" id="KW-1185">Reference proteome</keyword>
<sequence length="187" mass="21464">MVMWGSVEVPELEDRPIIGGDPKRWPAEPGTVHLATGMRMFGAPYNEPNRGDSDEEFLLYPPPGESWLLRVTAYVPWPGLRERVAKHLGVASLFELPVPVLRKAENEFLRTFGEEFVCSSVAPEPHSLPMRWTAERRDALVLLLFWCLEQSRVNHHDPYPSTLLFRPEGVPADLHGTFRNPIWERRQ</sequence>
<dbReference type="Proteomes" id="UP001209535">
    <property type="component" value="Unassembled WGS sequence"/>
</dbReference>
<organism evidence="1 2">
    <name type="scientific">Albidovulum salinarum</name>
    <dbReference type="NCBI Taxonomy" id="2984153"/>
    <lineage>
        <taxon>Bacteria</taxon>
        <taxon>Pseudomonadati</taxon>
        <taxon>Pseudomonadota</taxon>
        <taxon>Alphaproteobacteria</taxon>
        <taxon>Rhodobacterales</taxon>
        <taxon>Paracoccaceae</taxon>
        <taxon>Albidovulum</taxon>
    </lineage>
</organism>
<dbReference type="RefSeq" id="WP_263336320.1">
    <property type="nucleotide sequence ID" value="NZ_JAOVQO010000010.1"/>
</dbReference>
<dbReference type="EMBL" id="JAOVQO010000010">
    <property type="protein sequence ID" value="MCU9848684.1"/>
    <property type="molecule type" value="Genomic_DNA"/>
</dbReference>
<gene>
    <name evidence="1" type="ORF">OEZ60_11780</name>
</gene>
<evidence type="ECO:0000313" key="1">
    <source>
        <dbReference type="EMBL" id="MCU9848684.1"/>
    </source>
</evidence>
<reference evidence="1 2" key="1">
    <citation type="submission" date="2022-10" db="EMBL/GenBank/DDBJ databases">
        <title>Defluviimonas sp. nov., isolated from ocean surface sediments.</title>
        <authorList>
            <person name="He W."/>
            <person name="Wang L."/>
            <person name="Zhang D.-F."/>
        </authorList>
    </citation>
    <scope>NUCLEOTIDE SEQUENCE [LARGE SCALE GENOMIC DNA]</scope>
    <source>
        <strain evidence="1 2">WL0024</strain>
    </source>
</reference>
<comment type="caution">
    <text evidence="1">The sequence shown here is derived from an EMBL/GenBank/DDBJ whole genome shotgun (WGS) entry which is preliminary data.</text>
</comment>
<proteinExistence type="predicted"/>
<evidence type="ECO:0000313" key="2">
    <source>
        <dbReference type="Proteomes" id="UP001209535"/>
    </source>
</evidence>
<accession>A0ABT2X403</accession>
<name>A0ABT2X403_9RHOB</name>
<protein>
    <submittedName>
        <fullName evidence="1">Uncharacterized protein</fullName>
    </submittedName>
</protein>